<dbReference type="EMBL" id="CP016076">
    <property type="protein sequence ID" value="APU13097.1"/>
    <property type="molecule type" value="Genomic_DNA"/>
</dbReference>
<dbReference type="Gene3D" id="3.10.450.50">
    <property type="match status" value="1"/>
</dbReference>
<protein>
    <recommendedName>
        <fullName evidence="1">NTF2 domain-containing protein</fullName>
    </recommendedName>
</protein>
<dbReference type="SUPFAM" id="SSF54427">
    <property type="entry name" value="NTF2-like"/>
    <property type="match status" value="1"/>
</dbReference>
<dbReference type="InterPro" id="IPR032710">
    <property type="entry name" value="NTF2-like_dom_sf"/>
</dbReference>
<dbReference type="InterPro" id="IPR018222">
    <property type="entry name" value="Nuclear_transport_factor_2_euk"/>
</dbReference>
<dbReference type="AlphaFoldDB" id="A0AAC9LAJ4"/>
<sequence length="133" mass="14827">MTASQTHYTAHATHLLQRIIPEFFRDLDADNSEKLKQAFDSDATLLVDGRPIQGAVAIANYLVQYRTEHAVLAVDAHPLDGEKHGVEMHDLIVLTTGYVRPVGTELSRPFAFTFRFNSGSNELIASGVYRITR</sequence>
<proteinExistence type="predicted"/>
<evidence type="ECO:0000313" key="2">
    <source>
        <dbReference type="EMBL" id="APU13097.1"/>
    </source>
</evidence>
<accession>A0AAC9LAJ4</accession>
<keyword evidence="3" id="KW-1185">Reference proteome</keyword>
<gene>
    <name evidence="2" type="ORF">UA74_05105</name>
</gene>
<organism evidence="2 3">
    <name type="scientific">Actinoalloteichus fjordicus</name>
    <dbReference type="NCBI Taxonomy" id="1612552"/>
    <lineage>
        <taxon>Bacteria</taxon>
        <taxon>Bacillati</taxon>
        <taxon>Actinomycetota</taxon>
        <taxon>Actinomycetes</taxon>
        <taxon>Pseudonocardiales</taxon>
        <taxon>Pseudonocardiaceae</taxon>
        <taxon>Actinoalloteichus</taxon>
    </lineage>
</organism>
<dbReference type="KEGG" id="acad:UA74_05105"/>
<evidence type="ECO:0000313" key="3">
    <source>
        <dbReference type="Proteomes" id="UP000185511"/>
    </source>
</evidence>
<dbReference type="RefSeq" id="WP_075763922.1">
    <property type="nucleotide sequence ID" value="NZ_CP016076.1"/>
</dbReference>
<reference evidence="3" key="1">
    <citation type="submission" date="2016-06" db="EMBL/GenBank/DDBJ databases">
        <title>Complete genome sequence of Actinoalloteichus fjordicus DSM 46855 (=ADI127-17), type strain of the new species Actinoalloteichus fjordicus.</title>
        <authorList>
            <person name="Ruckert C."/>
            <person name="Nouioui I."/>
            <person name="Willmese J."/>
            <person name="van Wezel G."/>
            <person name="Klenk H.-P."/>
            <person name="Kalinowski J."/>
            <person name="Zotchev S.B."/>
        </authorList>
    </citation>
    <scope>NUCLEOTIDE SEQUENCE [LARGE SCALE GENOMIC DNA]</scope>
    <source>
        <strain evidence="3">ADI127-7</strain>
    </source>
</reference>
<dbReference type="PROSITE" id="PS50177">
    <property type="entry name" value="NTF2_DOMAIN"/>
    <property type="match status" value="1"/>
</dbReference>
<feature type="domain" description="NTF2" evidence="1">
    <location>
        <begin position="15"/>
        <end position="131"/>
    </location>
</feature>
<name>A0AAC9LAJ4_9PSEU</name>
<dbReference type="Proteomes" id="UP000185511">
    <property type="component" value="Chromosome"/>
</dbReference>
<evidence type="ECO:0000259" key="1">
    <source>
        <dbReference type="PROSITE" id="PS50177"/>
    </source>
</evidence>